<dbReference type="Pfam" id="PF20153">
    <property type="entry name" value="DUF6535"/>
    <property type="match status" value="1"/>
</dbReference>
<feature type="non-terminal residue" evidence="3">
    <location>
        <position position="1"/>
    </location>
</feature>
<feature type="transmembrane region" description="Helical" evidence="1">
    <location>
        <begin position="96"/>
        <end position="118"/>
    </location>
</feature>
<dbReference type="InterPro" id="IPR045338">
    <property type="entry name" value="DUF6535"/>
</dbReference>
<organism evidence="3 4">
    <name type="scientific">Lactarius akahatsu</name>
    <dbReference type="NCBI Taxonomy" id="416441"/>
    <lineage>
        <taxon>Eukaryota</taxon>
        <taxon>Fungi</taxon>
        <taxon>Dikarya</taxon>
        <taxon>Basidiomycota</taxon>
        <taxon>Agaricomycotina</taxon>
        <taxon>Agaricomycetes</taxon>
        <taxon>Russulales</taxon>
        <taxon>Russulaceae</taxon>
        <taxon>Lactarius</taxon>
    </lineage>
</organism>
<keyword evidence="4" id="KW-1185">Reference proteome</keyword>
<evidence type="ECO:0000313" key="4">
    <source>
        <dbReference type="Proteomes" id="UP001201163"/>
    </source>
</evidence>
<evidence type="ECO:0000313" key="3">
    <source>
        <dbReference type="EMBL" id="KAH8989440.1"/>
    </source>
</evidence>
<dbReference type="EMBL" id="JAKELL010000037">
    <property type="protein sequence ID" value="KAH8989440.1"/>
    <property type="molecule type" value="Genomic_DNA"/>
</dbReference>
<dbReference type="Proteomes" id="UP001201163">
    <property type="component" value="Unassembled WGS sequence"/>
</dbReference>
<name>A0AAD4LD62_9AGAM</name>
<feature type="domain" description="DUF6535" evidence="2">
    <location>
        <begin position="3"/>
        <end position="173"/>
    </location>
</feature>
<keyword evidence="1" id="KW-0812">Transmembrane</keyword>
<evidence type="ECO:0000256" key="1">
    <source>
        <dbReference type="SAM" id="Phobius"/>
    </source>
</evidence>
<comment type="caution">
    <text evidence="3">The sequence shown here is derived from an EMBL/GenBank/DDBJ whole genome shotgun (WGS) entry which is preliminary data.</text>
</comment>
<keyword evidence="1" id="KW-1133">Transmembrane helix</keyword>
<feature type="transmembrane region" description="Helical" evidence="1">
    <location>
        <begin position="154"/>
        <end position="172"/>
    </location>
</feature>
<gene>
    <name evidence="3" type="ORF">EDB92DRAFT_1799585</name>
</gene>
<reference evidence="3" key="1">
    <citation type="submission" date="2022-01" db="EMBL/GenBank/DDBJ databases">
        <title>Comparative genomics reveals a dynamic genome evolution in the ectomycorrhizal milk-cap (Lactarius) mushrooms.</title>
        <authorList>
            <consortium name="DOE Joint Genome Institute"/>
            <person name="Lebreton A."/>
            <person name="Tang N."/>
            <person name="Kuo A."/>
            <person name="LaButti K."/>
            <person name="Drula E."/>
            <person name="Barry K."/>
            <person name="Clum A."/>
            <person name="Lipzen A."/>
            <person name="Mousain D."/>
            <person name="Ng V."/>
            <person name="Wang R."/>
            <person name="Wang X."/>
            <person name="Dai Y."/>
            <person name="Henrissat B."/>
            <person name="Grigoriev I.V."/>
            <person name="Guerin-Laguette A."/>
            <person name="Yu F."/>
            <person name="Martin F.M."/>
        </authorList>
    </citation>
    <scope>NUCLEOTIDE SEQUENCE</scope>
    <source>
        <strain evidence="3">QP</strain>
    </source>
</reference>
<sequence>MYWNLYASQAEISDHKLVETLTADTSSMLILNSIFSSIIASFIIETYKALQPDNSQETVCLLSQLVSQENSSQQSSRFCPSPYSGGPSAAVIRSNILLVVSFFLAIMSALACALIQQWCREYTKYASPRAAPHKRGRVRTYLFQGLERFELRRFMYSVHMLLHTSVFLFFCGV</sequence>
<evidence type="ECO:0000259" key="2">
    <source>
        <dbReference type="Pfam" id="PF20153"/>
    </source>
</evidence>
<dbReference type="AlphaFoldDB" id="A0AAD4LD62"/>
<proteinExistence type="predicted"/>
<accession>A0AAD4LD62</accession>
<protein>
    <recommendedName>
        <fullName evidence="2">DUF6535 domain-containing protein</fullName>
    </recommendedName>
</protein>
<keyword evidence="1" id="KW-0472">Membrane</keyword>